<dbReference type="VEuPathDB" id="VectorBase:AFUN2_004941"/>
<comment type="subcellular location">
    <subcellularLocation>
        <location evidence="2">Cytoplasm</location>
        <location evidence="2">P-body</location>
    </subcellularLocation>
</comment>
<keyword evidence="5 8" id="KW-0479">Metal-binding</keyword>
<name>A0A182RP52_ANOFN</name>
<feature type="domain" description="C3H1-type" evidence="11">
    <location>
        <begin position="548"/>
        <end position="576"/>
    </location>
</feature>
<evidence type="ECO:0000256" key="2">
    <source>
        <dbReference type="ARBA" id="ARBA00004201"/>
    </source>
</evidence>
<dbReference type="OrthoDB" id="10067217at2759"/>
<dbReference type="GeneID" id="125768547"/>
<evidence type="ECO:0000256" key="5">
    <source>
        <dbReference type="ARBA" id="ARBA00022723"/>
    </source>
</evidence>
<dbReference type="EnsemblMetazoa" id="AFUN008033-RA">
    <property type="protein sequence ID" value="AFUN008033-PA"/>
    <property type="gene ID" value="AFUN008033"/>
</dbReference>
<protein>
    <recommendedName>
        <fullName evidence="3">RING-type E3 ubiquitin transferase</fullName>
        <ecNumber evidence="3">2.3.2.27</ecNumber>
    </recommendedName>
</protein>
<evidence type="ECO:0000256" key="3">
    <source>
        <dbReference type="ARBA" id="ARBA00012483"/>
    </source>
</evidence>
<dbReference type="Pfam" id="PF00642">
    <property type="entry name" value="zf-CCCH"/>
    <property type="match status" value="1"/>
</dbReference>
<feature type="compositionally biased region" description="Low complexity" evidence="9">
    <location>
        <begin position="1279"/>
        <end position="1293"/>
    </location>
</feature>
<feature type="domain" description="RING-type" evidence="10">
    <location>
        <begin position="14"/>
        <end position="54"/>
    </location>
</feature>
<dbReference type="PROSITE" id="PS00518">
    <property type="entry name" value="ZF_RING_1"/>
    <property type="match status" value="1"/>
</dbReference>
<dbReference type="EC" id="2.3.2.27" evidence="3"/>
<dbReference type="CDD" id="cd16638">
    <property type="entry name" value="mRING-HC-C3HC3D_Roquin"/>
    <property type="match status" value="1"/>
</dbReference>
<dbReference type="RefSeq" id="XP_049292300.1">
    <property type="nucleotide sequence ID" value="XM_049436343.1"/>
</dbReference>
<dbReference type="PANTHER" id="PTHR13139:SF54">
    <property type="entry name" value="RING-TYPE E3 UBIQUITIN TRANSFERASE"/>
    <property type="match status" value="1"/>
</dbReference>
<feature type="compositionally biased region" description="Basic residues" evidence="9">
    <location>
        <begin position="1134"/>
        <end position="1151"/>
    </location>
</feature>
<proteinExistence type="predicted"/>
<dbReference type="InterPro" id="IPR048575">
    <property type="entry name" value="Roquin_1_2-like_ROQ"/>
</dbReference>
<feature type="compositionally biased region" description="Low complexity" evidence="9">
    <location>
        <begin position="1338"/>
        <end position="1347"/>
    </location>
</feature>
<dbReference type="FunFam" id="1.20.120.1790:FF:000001">
    <property type="entry name" value="roquin-1 isoform X1"/>
    <property type="match status" value="1"/>
</dbReference>
<feature type="compositionally biased region" description="Gly residues" evidence="9">
    <location>
        <begin position="609"/>
        <end position="622"/>
    </location>
</feature>
<feature type="compositionally biased region" description="Gly residues" evidence="9">
    <location>
        <begin position="972"/>
        <end position="1001"/>
    </location>
</feature>
<reference evidence="12" key="1">
    <citation type="submission" date="2020-05" db="UniProtKB">
        <authorList>
            <consortium name="EnsemblMetazoa"/>
        </authorList>
    </citation>
    <scope>IDENTIFICATION</scope>
    <source>
        <strain evidence="12">FUMOZ</strain>
    </source>
</reference>
<feature type="region of interest" description="Disordered" evidence="9">
    <location>
        <begin position="1550"/>
        <end position="1585"/>
    </location>
</feature>
<dbReference type="InterPro" id="IPR052249">
    <property type="entry name" value="Roquin_domain"/>
</dbReference>
<dbReference type="Pfam" id="PF21206">
    <property type="entry name" value="Roquin_1_2-like_ROQ"/>
    <property type="match status" value="1"/>
</dbReference>
<feature type="compositionally biased region" description="Low complexity" evidence="9">
    <location>
        <begin position="647"/>
        <end position="669"/>
    </location>
</feature>
<dbReference type="PROSITE" id="PS50089">
    <property type="entry name" value="ZF_RING_2"/>
    <property type="match status" value="1"/>
</dbReference>
<dbReference type="FunFam" id="3.30.40.10:FF:000047">
    <property type="entry name" value="Roquin-2 isoform 1"/>
    <property type="match status" value="1"/>
</dbReference>
<dbReference type="SMART" id="SM00184">
    <property type="entry name" value="RING"/>
    <property type="match status" value="1"/>
</dbReference>
<evidence type="ECO:0000313" key="12">
    <source>
        <dbReference type="EnsemblMetazoa" id="AFUN008033-PA"/>
    </source>
</evidence>
<dbReference type="InterPro" id="IPR001841">
    <property type="entry name" value="Znf_RING"/>
</dbReference>
<dbReference type="RefSeq" id="XP_049292307.1">
    <property type="nucleotide sequence ID" value="XM_049436350.1"/>
</dbReference>
<feature type="compositionally biased region" description="Basic and acidic residues" evidence="9">
    <location>
        <begin position="904"/>
        <end position="914"/>
    </location>
</feature>
<evidence type="ECO:0000256" key="8">
    <source>
        <dbReference type="PROSITE-ProRule" id="PRU00723"/>
    </source>
</evidence>
<comment type="catalytic activity">
    <reaction evidence="1">
        <text>S-ubiquitinyl-[E2 ubiquitin-conjugating enzyme]-L-cysteine + [acceptor protein]-L-lysine = [E2 ubiquitin-conjugating enzyme]-L-cysteine + N(6)-ubiquitinyl-[acceptor protein]-L-lysine.</text>
        <dbReference type="EC" id="2.3.2.27"/>
    </reaction>
</comment>
<dbReference type="Gene3D" id="3.30.40.10">
    <property type="entry name" value="Zinc/RING finger domain, C3HC4 (zinc finger)"/>
    <property type="match status" value="1"/>
</dbReference>
<feature type="compositionally biased region" description="Polar residues" evidence="9">
    <location>
        <begin position="1569"/>
        <end position="1580"/>
    </location>
</feature>
<dbReference type="GO" id="GO:0003729">
    <property type="term" value="F:mRNA binding"/>
    <property type="evidence" value="ECO:0007669"/>
    <property type="project" value="TreeGrafter"/>
</dbReference>
<dbReference type="VEuPathDB" id="VectorBase:AFUN008033"/>
<dbReference type="InterPro" id="IPR036855">
    <property type="entry name" value="Znf_CCCH_sf"/>
</dbReference>
<evidence type="ECO:0000256" key="9">
    <source>
        <dbReference type="SAM" id="MobiDB-lite"/>
    </source>
</evidence>
<evidence type="ECO:0000256" key="7">
    <source>
        <dbReference type="ARBA" id="ARBA00022833"/>
    </source>
</evidence>
<evidence type="ECO:0000256" key="4">
    <source>
        <dbReference type="ARBA" id="ARBA00022679"/>
    </source>
</evidence>
<dbReference type="InterPro" id="IPR041523">
    <property type="entry name" value="ROQ_II"/>
</dbReference>
<dbReference type="GO" id="GO:0035613">
    <property type="term" value="F:RNA stem-loop binding"/>
    <property type="evidence" value="ECO:0007669"/>
    <property type="project" value="TreeGrafter"/>
</dbReference>
<dbReference type="InterPro" id="IPR000571">
    <property type="entry name" value="Znf_CCCH"/>
</dbReference>
<dbReference type="GO" id="GO:0000209">
    <property type="term" value="P:protein polyubiquitination"/>
    <property type="evidence" value="ECO:0007669"/>
    <property type="project" value="TreeGrafter"/>
</dbReference>
<feature type="compositionally biased region" description="Polar residues" evidence="9">
    <location>
        <begin position="184"/>
        <end position="205"/>
    </location>
</feature>
<dbReference type="InterPro" id="IPR017907">
    <property type="entry name" value="Znf_RING_CS"/>
</dbReference>
<evidence type="ECO:0000256" key="6">
    <source>
        <dbReference type="ARBA" id="ARBA00022771"/>
    </source>
</evidence>
<feature type="compositionally biased region" description="Low complexity" evidence="9">
    <location>
        <begin position="101"/>
        <end position="110"/>
    </location>
</feature>
<feature type="compositionally biased region" description="Gly residues" evidence="9">
    <location>
        <begin position="818"/>
        <end position="832"/>
    </location>
</feature>
<feature type="compositionally biased region" description="Gly residues" evidence="9">
    <location>
        <begin position="87"/>
        <end position="100"/>
    </location>
</feature>
<evidence type="ECO:0000256" key="1">
    <source>
        <dbReference type="ARBA" id="ARBA00000900"/>
    </source>
</evidence>
<dbReference type="PANTHER" id="PTHR13139">
    <property type="entry name" value="RING FINGER AND CCCH-TYPE ZINC FINGER DOMAIN-CONTAINING PROTEIN"/>
    <property type="match status" value="1"/>
</dbReference>
<sequence>MPIQAPQWTEFLSCPVCCNEFAANLRPPISLGCGHTICRTCLATLHHRQCPFDQTVISTDLDYLPINNALLQLVSTPGATSSSTYGTKGGTGGGGGGGDGTNNTTNNGGSSSPGGGSSQGAVCGSNSSTSSASSSSSASSNSSSSSSSSSTSSNSSSNGSTSNSTSATNDSTSSSGSINPPPTANVSNASNAGITDPDLNSTSVQSLSPENLQYYKTAKACIEELALYLKPCPPAGSTSLAAGGGPGSSSIVSSSGPSGASLLSRQMQRKLVILVNCQLIEDEGRARSLRAARSLGERTVMELILHHQNPQQLSTNLWAAVRARGCQFLGPAMQEEVLKLVLLALEDGSALSRKVLVMFVVQRLEPHFSQASKTSIGHVVQLLYRASCFKVSKREGDSSLMQLKEEFRTYEALRREHDAQIVQIATEAGLRIAPDQWSSLLYGDTAHKSHMQSINDKLQTPQSFVQSVQELIIALQRTGDPANLSGLRVQLKHLAAIDWNSENHVPSWAECAAALQAVKRVVAGLVDFVQHHGNRKLQEAGHLAHNRNYKISLCRDLNNRGTCPRGPNCTFAHSDEELEKYRTKLRKSHGSSATASLRMMANGKDHHLGGSGGMSAAGGQSGGVSRTRSAVEYHGHTGGGSNGDGASGSMHQSSSSSHGYHSSGEEASSPVRYQKTSSIGGGRDGPGSQHSHRMLDKTHIGSQGSSGLGSGAAVPGVNGPGGTHPSSYGGGGGPVSMNGGTRGGIYPVGGGGSTTSHYPHAGGGNSSGMNYSNRGPPHHPSGGAGGGPSSQAGAQHNSSQSLRFRAPPHMGPSPGGTNANGGGNYHPGGPGLGASLPPHPNMHHDSGGGNGTHLPGAYPQQLPATQSAGGHLPGAHPIEPHHHHSPLANSVHHPPYFGAGEYPEGGKHGTEHGPLHGQPHHHGHNHPSQTRRPPNYAGWDGLASPPHHHHHVGGNHGTSGKIGPSGHQQQGGNFGMTGGHGGQPAHPTGGGTSSYGPGGSPKNGHSGNSAAPMGSKYMGGMQHPAGQQQSYHHQKLGPQVRDYKEKHQGNRGPHLAPAHGGMSSISSAGPPYPGGRNGPHPPPPYLSSPLPMSGPDGSVGKSPTGTVPPPPPPPHHNGYNGSQGGAAAYQHNLQQHHQHQHHHHNPHHMHHGTGTYQPQRQTMGEPSGYLPKMMFETLGTTGGGNKKSYNQQLMNQHLSELGMANPAAAAGKDMFIRSDSLLADDDALMVAEQEFNNAAQYGPISRMNPIGTERIDLGLTPRSHPRHATAVQQRGGGLWSTTSSSSLGDNPSPTGGGNGSSSGSSPFYAGNSGGMIPSAIQQNQKHSMQPPHHAYHAQQQQQQQQQQLHPSASSTALEKMTPEPNNNTIDFDLLRGDKKTLEYDPSDCCDTVSTSASGSSTCVESDFLLQSLVSQSGLGGGHYGQQQQHHFHSMVTGTAMMMAERSGSPPHAPQHQLQHQQLLAKVSQPDRCNGGGLNDRLAPVGPALSPVCTNDELRKMNDIKSPQSSLSGIQSPAMIMSVTSESSVCTTPPTVGTNGGTSMWNNLLELSSFKPPSDSMHNPNDPDGSYNTSGRNNQGPSGYPMTFASPSSNFIRSAEQYKIPKMLLDSNAGQQQQQSFLNQQGKGTATVVNSDTLSDVARFHEMINTSQPASPSCLSDRVTNDDQRKLNELRIQSSSVAGMTPTGILTSVTASSSPSIVSSAGGSDVGISLHVEQSATSLWNNLLDLPSLKPSPLSTISSVPGVGLEQATNDPLIGCHIGNNSSSSTGALLNSSNGSSCEDSYEAGIADDMRLMEMHLESVLQIDENGI</sequence>
<dbReference type="GO" id="GO:0061630">
    <property type="term" value="F:ubiquitin protein ligase activity"/>
    <property type="evidence" value="ECO:0007669"/>
    <property type="project" value="UniProtKB-EC"/>
</dbReference>
<feature type="compositionally biased region" description="Gly residues" evidence="9">
    <location>
        <begin position="636"/>
        <end position="646"/>
    </location>
</feature>
<dbReference type="KEGG" id="afun:125768547"/>
<keyword evidence="7 8" id="KW-0862">Zinc</keyword>
<evidence type="ECO:0000259" key="10">
    <source>
        <dbReference type="PROSITE" id="PS50089"/>
    </source>
</evidence>
<keyword evidence="4" id="KW-0808">Transferase</keyword>
<dbReference type="RefSeq" id="XP_049292305.1">
    <property type="nucleotide sequence ID" value="XM_049436348.1"/>
</dbReference>
<dbReference type="SMART" id="SM00356">
    <property type="entry name" value="ZnF_C3H1"/>
    <property type="match status" value="1"/>
</dbReference>
<dbReference type="PROSITE" id="PS50103">
    <property type="entry name" value="ZF_C3H1"/>
    <property type="match status" value="1"/>
</dbReference>
<feature type="zinc finger region" description="C3H1-type" evidence="8">
    <location>
        <begin position="548"/>
        <end position="576"/>
    </location>
</feature>
<dbReference type="RefSeq" id="XP_049292306.1">
    <property type="nucleotide sequence ID" value="XM_049436349.1"/>
</dbReference>
<dbReference type="GO" id="GO:0006511">
    <property type="term" value="P:ubiquitin-dependent protein catabolic process"/>
    <property type="evidence" value="ECO:0007669"/>
    <property type="project" value="TreeGrafter"/>
</dbReference>
<dbReference type="GO" id="GO:0010494">
    <property type="term" value="C:cytoplasmic stress granule"/>
    <property type="evidence" value="ECO:0007669"/>
    <property type="project" value="TreeGrafter"/>
</dbReference>
<dbReference type="STRING" id="62324.A0A182RP52"/>
<dbReference type="RefSeq" id="XP_049292309.1">
    <property type="nucleotide sequence ID" value="XM_049436352.1"/>
</dbReference>
<dbReference type="RefSeq" id="XP_049292308.1">
    <property type="nucleotide sequence ID" value="XM_049436351.1"/>
</dbReference>
<feature type="compositionally biased region" description="Pro residues" evidence="9">
    <location>
        <begin position="1106"/>
        <end position="1115"/>
    </location>
</feature>
<dbReference type="CTD" id="39818"/>
<accession>A0A182RP52</accession>
<dbReference type="GO" id="GO:0008270">
    <property type="term" value="F:zinc ion binding"/>
    <property type="evidence" value="ECO:0007669"/>
    <property type="project" value="UniProtKB-KW"/>
</dbReference>
<organism evidence="12">
    <name type="scientific">Anopheles funestus</name>
    <name type="common">African malaria mosquito</name>
    <dbReference type="NCBI Taxonomy" id="62324"/>
    <lineage>
        <taxon>Eukaryota</taxon>
        <taxon>Metazoa</taxon>
        <taxon>Ecdysozoa</taxon>
        <taxon>Arthropoda</taxon>
        <taxon>Hexapoda</taxon>
        <taxon>Insecta</taxon>
        <taxon>Pterygota</taxon>
        <taxon>Neoptera</taxon>
        <taxon>Endopterygota</taxon>
        <taxon>Diptera</taxon>
        <taxon>Nematocera</taxon>
        <taxon>Culicoidea</taxon>
        <taxon>Culicidae</taxon>
        <taxon>Anophelinae</taxon>
        <taxon>Anopheles</taxon>
    </lineage>
</organism>
<keyword evidence="6 8" id="KW-0863">Zinc-finger</keyword>
<feature type="region of interest" description="Disordered" evidence="9">
    <location>
        <begin position="603"/>
        <end position="1159"/>
    </location>
</feature>
<dbReference type="SUPFAM" id="SSF90229">
    <property type="entry name" value="CCCH zinc finger"/>
    <property type="match status" value="1"/>
</dbReference>
<feature type="region of interest" description="Disordered" evidence="9">
    <location>
        <begin position="1255"/>
        <end position="1371"/>
    </location>
</feature>
<dbReference type="RefSeq" id="XP_049292302.1">
    <property type="nucleotide sequence ID" value="XM_049436345.1"/>
</dbReference>
<dbReference type="GO" id="GO:0003725">
    <property type="term" value="F:double-stranded RNA binding"/>
    <property type="evidence" value="ECO:0007669"/>
    <property type="project" value="TreeGrafter"/>
</dbReference>
<feature type="compositionally biased region" description="Low complexity" evidence="9">
    <location>
        <begin position="124"/>
        <end position="177"/>
    </location>
</feature>
<evidence type="ECO:0000259" key="11">
    <source>
        <dbReference type="PROSITE" id="PS50103"/>
    </source>
</evidence>
<dbReference type="RefSeq" id="XP_049292303.1">
    <property type="nucleotide sequence ID" value="XM_049436346.1"/>
</dbReference>
<feature type="region of interest" description="Disordered" evidence="9">
    <location>
        <begin position="77"/>
        <end position="205"/>
    </location>
</feature>
<feature type="compositionally biased region" description="Low complexity" evidence="9">
    <location>
        <begin position="1301"/>
        <end position="1310"/>
    </location>
</feature>
<dbReference type="GO" id="GO:0000932">
    <property type="term" value="C:P-body"/>
    <property type="evidence" value="ECO:0007669"/>
    <property type="project" value="UniProtKB-SubCell"/>
</dbReference>
<dbReference type="Gene3D" id="1.20.120.1790">
    <property type="match status" value="1"/>
</dbReference>
<dbReference type="Gene3D" id="4.10.1000.10">
    <property type="entry name" value="Zinc finger, CCCH-type"/>
    <property type="match status" value="1"/>
</dbReference>
<dbReference type="SUPFAM" id="SSF57850">
    <property type="entry name" value="RING/U-box"/>
    <property type="match status" value="1"/>
</dbReference>
<dbReference type="RefSeq" id="XP_049292304.1">
    <property type="nucleotide sequence ID" value="XM_049436347.1"/>
</dbReference>
<feature type="compositionally biased region" description="Gly residues" evidence="9">
    <location>
        <begin position="718"/>
        <end position="753"/>
    </location>
</feature>
<dbReference type="Pfam" id="PF18386">
    <property type="entry name" value="ROQ_II"/>
    <property type="match status" value="1"/>
</dbReference>
<dbReference type="InterPro" id="IPR013083">
    <property type="entry name" value="Znf_RING/FYVE/PHD"/>
</dbReference>
<dbReference type="GO" id="GO:0000288">
    <property type="term" value="P:nuclear-transcribed mRNA catabolic process, deadenylation-dependent decay"/>
    <property type="evidence" value="ECO:0007669"/>
    <property type="project" value="TreeGrafter"/>
</dbReference>